<accession>U2KX92</accession>
<reference evidence="1 2" key="1">
    <citation type="submission" date="2013-07" db="EMBL/GenBank/DDBJ databases">
        <authorList>
            <person name="Weinstock G."/>
            <person name="Sodergren E."/>
            <person name="Wylie T."/>
            <person name="Fulton L."/>
            <person name="Fulton R."/>
            <person name="Fronick C."/>
            <person name="O'Laughlin M."/>
            <person name="Godfrey J."/>
            <person name="Miner T."/>
            <person name="Herter B."/>
            <person name="Appelbaum E."/>
            <person name="Cordes M."/>
            <person name="Lek S."/>
            <person name="Wollam A."/>
            <person name="Pepin K.H."/>
            <person name="Palsikar V.B."/>
            <person name="Mitreva M."/>
            <person name="Wilson R.K."/>
        </authorList>
    </citation>
    <scope>NUCLEOTIDE SEQUENCE [LARGE SCALE GENOMIC DNA]</scope>
    <source>
        <strain evidence="1 2">ATCC 27760</strain>
    </source>
</reference>
<protein>
    <submittedName>
        <fullName evidence="1">Uncharacterized protein</fullName>
    </submittedName>
</protein>
<evidence type="ECO:0000313" key="1">
    <source>
        <dbReference type="EMBL" id="ERJ96725.1"/>
    </source>
</evidence>
<sequence length="86" mass="9994">MTGYERHNSHIAYFLGGNIMWIKKNNLLVNLEKFDALYQDTLHPENLVIMTDRKKRTLAKIDDVPRVLDEITEAMKNGESVYVLPC</sequence>
<keyword evidence="2" id="KW-1185">Reference proteome</keyword>
<dbReference type="STRING" id="411473.RUMCAL_00900"/>
<proteinExistence type="predicted"/>
<comment type="caution">
    <text evidence="1">The sequence shown here is derived from an EMBL/GenBank/DDBJ whole genome shotgun (WGS) entry which is preliminary data.</text>
</comment>
<name>U2KX92_9FIRM</name>
<dbReference type="AlphaFoldDB" id="U2KX92"/>
<dbReference type="EMBL" id="AWVF01000105">
    <property type="protein sequence ID" value="ERJ96725.1"/>
    <property type="molecule type" value="Genomic_DNA"/>
</dbReference>
<gene>
    <name evidence="1" type="ORF">RUMCAL_00900</name>
</gene>
<organism evidence="1 2">
    <name type="scientific">Ruminococcus callidus ATCC 27760</name>
    <dbReference type="NCBI Taxonomy" id="411473"/>
    <lineage>
        <taxon>Bacteria</taxon>
        <taxon>Bacillati</taxon>
        <taxon>Bacillota</taxon>
        <taxon>Clostridia</taxon>
        <taxon>Eubacteriales</taxon>
        <taxon>Oscillospiraceae</taxon>
        <taxon>Ruminococcus</taxon>
    </lineage>
</organism>
<dbReference type="HOGENOM" id="CLU_2495976_0_0_9"/>
<evidence type="ECO:0000313" key="2">
    <source>
        <dbReference type="Proteomes" id="UP000016662"/>
    </source>
</evidence>
<dbReference type="Proteomes" id="UP000016662">
    <property type="component" value="Unassembled WGS sequence"/>
</dbReference>